<evidence type="ECO:0000313" key="3">
    <source>
        <dbReference type="Proteomes" id="UP000664096"/>
    </source>
</evidence>
<dbReference type="InterPro" id="IPR036691">
    <property type="entry name" value="Endo/exonu/phosph_ase_sf"/>
</dbReference>
<dbReference type="EMBL" id="JAEKJZ010000003">
    <property type="protein sequence ID" value="MBN9671859.1"/>
    <property type="molecule type" value="Genomic_DNA"/>
</dbReference>
<dbReference type="Gene3D" id="3.60.10.10">
    <property type="entry name" value="Endonuclease/exonuclease/phosphatase"/>
    <property type="match status" value="1"/>
</dbReference>
<proteinExistence type="predicted"/>
<dbReference type="RefSeq" id="WP_207141712.1">
    <property type="nucleotide sequence ID" value="NZ_JAEKJZ010000003.1"/>
</dbReference>
<organism evidence="2 3">
    <name type="scientific">Roseibium aggregatum</name>
    <dbReference type="NCBI Taxonomy" id="187304"/>
    <lineage>
        <taxon>Bacteria</taxon>
        <taxon>Pseudomonadati</taxon>
        <taxon>Pseudomonadota</taxon>
        <taxon>Alphaproteobacteria</taxon>
        <taxon>Hyphomicrobiales</taxon>
        <taxon>Stappiaceae</taxon>
        <taxon>Roseibium</taxon>
    </lineage>
</organism>
<dbReference type="PANTHER" id="PTHR14859">
    <property type="entry name" value="CALCOFLUOR WHITE HYPERSENSITIVE PROTEIN PRECURSOR"/>
    <property type="match status" value="1"/>
</dbReference>
<accession>A0A939EHW3</accession>
<dbReference type="GO" id="GO:0006506">
    <property type="term" value="P:GPI anchor biosynthetic process"/>
    <property type="evidence" value="ECO:0007669"/>
    <property type="project" value="TreeGrafter"/>
</dbReference>
<evidence type="ECO:0000313" key="2">
    <source>
        <dbReference type="EMBL" id="MBN9671859.1"/>
    </source>
</evidence>
<reference evidence="2" key="1">
    <citation type="submission" date="2020-12" db="EMBL/GenBank/DDBJ databases">
        <title>Oil enriched cultivation method for isolating marine PHA-producing bacteria.</title>
        <authorList>
            <person name="Zheng W."/>
            <person name="Yu S."/>
            <person name="Huang Y."/>
        </authorList>
    </citation>
    <scope>NUCLEOTIDE SEQUENCE</scope>
    <source>
        <strain evidence="2">SY-2-12</strain>
    </source>
</reference>
<dbReference type="GO" id="GO:0004519">
    <property type="term" value="F:endonuclease activity"/>
    <property type="evidence" value="ECO:0007669"/>
    <property type="project" value="UniProtKB-KW"/>
</dbReference>
<keyword evidence="2" id="KW-0540">Nuclease</keyword>
<comment type="caution">
    <text evidence="2">The sequence shown here is derived from an EMBL/GenBank/DDBJ whole genome shotgun (WGS) entry which is preliminary data.</text>
</comment>
<protein>
    <submittedName>
        <fullName evidence="2">Endonuclease/exonuclease/phosphatase family protein</fullName>
    </submittedName>
</protein>
<sequence length="345" mass="37781">MSDTWPLDLIERRVRELEPPTGAWRKAALQGEPSGTRHSRLRAEAACLNTVRIVDGDATAVSDGEPRVVAWNLERCKHVEEAAEVLRREKADICLLTEMDLGMARSGNRDTTAELAARLGMGHVFATEFIELGHGDAREQSDHKEEANRLGLHGNAVLSRYPIGKAFCLPLGNDGFWYTNGGDQPRIGGRIAVAVRLCLPKPLWVVSVHYESRLGPDERAEETRLLLSHLERVAGKEPVLVGGDFNCKGLHEAGLEGAAILQSSEAAEPMFAGFKAAGFDWLSCNTHETTTRNHPWSTTEDRPLKKLDWLFARGLACKAPAVIAAVDTNGRNVSDHEAIAVTLVM</sequence>
<dbReference type="PANTHER" id="PTHR14859:SF1">
    <property type="entry name" value="PGAP2-INTERACTING PROTEIN"/>
    <property type="match status" value="1"/>
</dbReference>
<name>A0A939EHW3_9HYPH</name>
<keyword evidence="2" id="KW-0255">Endonuclease</keyword>
<dbReference type="Pfam" id="PF03372">
    <property type="entry name" value="Exo_endo_phos"/>
    <property type="match status" value="1"/>
</dbReference>
<dbReference type="AlphaFoldDB" id="A0A939EHW3"/>
<feature type="domain" description="Endonuclease/exonuclease/phosphatase" evidence="1">
    <location>
        <begin position="71"/>
        <end position="336"/>
    </location>
</feature>
<dbReference type="GO" id="GO:0016020">
    <property type="term" value="C:membrane"/>
    <property type="evidence" value="ECO:0007669"/>
    <property type="project" value="GOC"/>
</dbReference>
<dbReference type="InterPro" id="IPR051916">
    <property type="entry name" value="GPI-anchor_lipid_remodeler"/>
</dbReference>
<gene>
    <name evidence="2" type="ORF">JF539_16030</name>
</gene>
<dbReference type="InterPro" id="IPR005135">
    <property type="entry name" value="Endo/exonuclease/phosphatase"/>
</dbReference>
<dbReference type="Proteomes" id="UP000664096">
    <property type="component" value="Unassembled WGS sequence"/>
</dbReference>
<dbReference type="SUPFAM" id="SSF56219">
    <property type="entry name" value="DNase I-like"/>
    <property type="match status" value="1"/>
</dbReference>
<keyword evidence="2" id="KW-0378">Hydrolase</keyword>
<evidence type="ECO:0000259" key="1">
    <source>
        <dbReference type="Pfam" id="PF03372"/>
    </source>
</evidence>